<evidence type="ECO:0000256" key="1">
    <source>
        <dbReference type="ARBA" id="ARBA00022729"/>
    </source>
</evidence>
<keyword evidence="3" id="KW-1185">Reference proteome</keyword>
<proteinExistence type="predicted"/>
<evidence type="ECO:0000313" key="2">
    <source>
        <dbReference type="EMBL" id="QDV04565.1"/>
    </source>
</evidence>
<dbReference type="EMBL" id="CP036434">
    <property type="protein sequence ID" value="QDV04565.1"/>
    <property type="molecule type" value="Genomic_DNA"/>
</dbReference>
<dbReference type="AlphaFoldDB" id="A0A518EKE7"/>
<sequence>MLRGGVALVASPGLLSAGPAIHVNRRPKLRVLGTHVTLQPAIRERAQRVLDIDIEFLPGGSAEVLQKASTFPESFDVYEQWSNSIEILWEAGAIQPIQHERIALWNEVNDLCKTGRLEAGATVGKGAAPHRMLYAQANGTLSGAPSQELSFLPYVHNVDSFGYDAASVERGTPYGSESWGWLLDPRWRGHVGIVNEPTIGLFDLALAAEARGLVTFADIGQMTRKEIDMLFEVLIDHKRRGQFGAFWNSVPHSVDLMASGRICVSSMFSPAVSALNGQGHDVVYAAPREGYRAWHGVMCLSSRTSGHAMDAAYRYMNWWLSGWPGAFVARQGYYISNPERARAFLSEAEWAYWYSGLEATSPLTGPDGSVSVRAGEVRRGGSYRERFGHVSVWNTVMREYEYSMRGWYSLLTA</sequence>
<organism evidence="2 3">
    <name type="scientific">Saltatorellus ferox</name>
    <dbReference type="NCBI Taxonomy" id="2528018"/>
    <lineage>
        <taxon>Bacteria</taxon>
        <taxon>Pseudomonadati</taxon>
        <taxon>Planctomycetota</taxon>
        <taxon>Planctomycetia</taxon>
        <taxon>Planctomycetia incertae sedis</taxon>
        <taxon>Saltatorellus</taxon>
    </lineage>
</organism>
<dbReference type="InterPro" id="IPR006059">
    <property type="entry name" value="SBP"/>
</dbReference>
<dbReference type="PANTHER" id="PTHR30222">
    <property type="entry name" value="SPERMIDINE/PUTRESCINE-BINDING PERIPLASMIC PROTEIN"/>
    <property type="match status" value="1"/>
</dbReference>
<evidence type="ECO:0008006" key="4">
    <source>
        <dbReference type="Google" id="ProtNLM"/>
    </source>
</evidence>
<accession>A0A518EKE7</accession>
<protein>
    <recommendedName>
        <fullName evidence="4">Signal peptide prediction</fullName>
    </recommendedName>
</protein>
<name>A0A518EKE7_9BACT</name>
<keyword evidence="1" id="KW-0732">Signal</keyword>
<evidence type="ECO:0000313" key="3">
    <source>
        <dbReference type="Proteomes" id="UP000320390"/>
    </source>
</evidence>
<dbReference type="PANTHER" id="PTHR30222:SF17">
    <property type="entry name" value="SPERMIDINE_PUTRESCINE-BINDING PERIPLASMIC PROTEIN"/>
    <property type="match status" value="1"/>
</dbReference>
<dbReference type="Gene3D" id="3.40.190.10">
    <property type="entry name" value="Periplasmic binding protein-like II"/>
    <property type="match status" value="2"/>
</dbReference>
<gene>
    <name evidence="2" type="ORF">Poly30_00560</name>
</gene>
<dbReference type="Pfam" id="PF13416">
    <property type="entry name" value="SBP_bac_8"/>
    <property type="match status" value="1"/>
</dbReference>
<dbReference type="Proteomes" id="UP000320390">
    <property type="component" value="Chromosome"/>
</dbReference>
<dbReference type="SUPFAM" id="SSF53850">
    <property type="entry name" value="Periplasmic binding protein-like II"/>
    <property type="match status" value="1"/>
</dbReference>
<reference evidence="2 3" key="1">
    <citation type="submission" date="2019-02" db="EMBL/GenBank/DDBJ databases">
        <title>Deep-cultivation of Planctomycetes and their phenomic and genomic characterization uncovers novel biology.</title>
        <authorList>
            <person name="Wiegand S."/>
            <person name="Jogler M."/>
            <person name="Boedeker C."/>
            <person name="Pinto D."/>
            <person name="Vollmers J."/>
            <person name="Rivas-Marin E."/>
            <person name="Kohn T."/>
            <person name="Peeters S.H."/>
            <person name="Heuer A."/>
            <person name="Rast P."/>
            <person name="Oberbeckmann S."/>
            <person name="Bunk B."/>
            <person name="Jeske O."/>
            <person name="Meyerdierks A."/>
            <person name="Storesund J.E."/>
            <person name="Kallscheuer N."/>
            <person name="Luecker S."/>
            <person name="Lage O.M."/>
            <person name="Pohl T."/>
            <person name="Merkel B.J."/>
            <person name="Hornburger P."/>
            <person name="Mueller R.-W."/>
            <person name="Bruemmer F."/>
            <person name="Labrenz M."/>
            <person name="Spormann A.M."/>
            <person name="Op den Camp H."/>
            <person name="Overmann J."/>
            <person name="Amann R."/>
            <person name="Jetten M.S.M."/>
            <person name="Mascher T."/>
            <person name="Medema M.H."/>
            <person name="Devos D.P."/>
            <person name="Kaster A.-K."/>
            <person name="Ovreas L."/>
            <person name="Rohde M."/>
            <person name="Galperin M.Y."/>
            <person name="Jogler C."/>
        </authorList>
    </citation>
    <scope>NUCLEOTIDE SEQUENCE [LARGE SCALE GENOMIC DNA]</scope>
    <source>
        <strain evidence="2 3">Poly30</strain>
    </source>
</reference>